<name>A0AA39VX91_ACESA</name>
<feature type="domain" description="KIB1-4 beta-propeller" evidence="1">
    <location>
        <begin position="85"/>
        <end position="264"/>
    </location>
</feature>
<reference evidence="2" key="2">
    <citation type="submission" date="2023-06" db="EMBL/GenBank/DDBJ databases">
        <authorList>
            <person name="Swenson N.G."/>
            <person name="Wegrzyn J.L."/>
            <person name="Mcevoy S.L."/>
        </authorList>
    </citation>
    <scope>NUCLEOTIDE SEQUENCE</scope>
    <source>
        <strain evidence="2">NS2018</strain>
        <tissue evidence="2">Leaf</tissue>
    </source>
</reference>
<dbReference type="PANTHER" id="PTHR44259">
    <property type="entry name" value="OS07G0183000 PROTEIN-RELATED"/>
    <property type="match status" value="1"/>
</dbReference>
<reference evidence="2" key="1">
    <citation type="journal article" date="2022" name="Plant J.">
        <title>Strategies of tolerance reflected in two North American maple genomes.</title>
        <authorList>
            <person name="McEvoy S.L."/>
            <person name="Sezen U.U."/>
            <person name="Trouern-Trend A."/>
            <person name="McMahon S.M."/>
            <person name="Schaberg P.G."/>
            <person name="Yang J."/>
            <person name="Wegrzyn J.L."/>
            <person name="Swenson N.G."/>
        </authorList>
    </citation>
    <scope>NUCLEOTIDE SEQUENCE</scope>
    <source>
        <strain evidence="2">NS2018</strain>
    </source>
</reference>
<sequence length="296" mass="34560">MDMRRVKQHKAQVDQYQDWSRLSTNRCKQYKDQLEMPSSSGGLLWGCIKDWLIIVKPFTKFCMIRMSLLNPFTGSKVDLPSTSFHNIKERTDDVLIDLICFKGCFYLLTMEYNIRVLDAAYAYTAIQRQGYKEQIDTRFYEIEMSSDIPRESIRDLDVQIFLYLVEFGDEILLVIRFLRNCFEETYDFKVFRLDLRKKEWVKLDNLGDCVIFAGRNCSRCYSAKELGGGMGNCIYFTNGSGLLSEMNCENELSCSLENDDWGIFRLNNDGPERFSYLAKKREEASCLVNCTLVVVF</sequence>
<keyword evidence="3" id="KW-1185">Reference proteome</keyword>
<dbReference type="EMBL" id="JAUESC010000004">
    <property type="protein sequence ID" value="KAK0595735.1"/>
    <property type="molecule type" value="Genomic_DNA"/>
</dbReference>
<dbReference type="InterPro" id="IPR005174">
    <property type="entry name" value="KIB1-4_b-propeller"/>
</dbReference>
<evidence type="ECO:0000313" key="2">
    <source>
        <dbReference type="EMBL" id="KAK0595735.1"/>
    </source>
</evidence>
<evidence type="ECO:0000259" key="1">
    <source>
        <dbReference type="Pfam" id="PF03478"/>
    </source>
</evidence>
<accession>A0AA39VX91</accession>
<proteinExistence type="predicted"/>
<evidence type="ECO:0000313" key="3">
    <source>
        <dbReference type="Proteomes" id="UP001168877"/>
    </source>
</evidence>
<dbReference type="Pfam" id="PF03478">
    <property type="entry name" value="Beta-prop_KIB1-4"/>
    <property type="match status" value="1"/>
</dbReference>
<comment type="caution">
    <text evidence="2">The sequence shown here is derived from an EMBL/GenBank/DDBJ whole genome shotgun (WGS) entry which is preliminary data.</text>
</comment>
<gene>
    <name evidence="2" type="ORF">LWI29_009514</name>
</gene>
<dbReference type="InterPro" id="IPR050942">
    <property type="entry name" value="F-box_BR-signaling"/>
</dbReference>
<protein>
    <recommendedName>
        <fullName evidence="1">KIB1-4 beta-propeller domain-containing protein</fullName>
    </recommendedName>
</protein>
<organism evidence="2 3">
    <name type="scientific">Acer saccharum</name>
    <name type="common">Sugar maple</name>
    <dbReference type="NCBI Taxonomy" id="4024"/>
    <lineage>
        <taxon>Eukaryota</taxon>
        <taxon>Viridiplantae</taxon>
        <taxon>Streptophyta</taxon>
        <taxon>Embryophyta</taxon>
        <taxon>Tracheophyta</taxon>
        <taxon>Spermatophyta</taxon>
        <taxon>Magnoliopsida</taxon>
        <taxon>eudicotyledons</taxon>
        <taxon>Gunneridae</taxon>
        <taxon>Pentapetalae</taxon>
        <taxon>rosids</taxon>
        <taxon>malvids</taxon>
        <taxon>Sapindales</taxon>
        <taxon>Sapindaceae</taxon>
        <taxon>Hippocastanoideae</taxon>
        <taxon>Acereae</taxon>
        <taxon>Acer</taxon>
    </lineage>
</organism>
<dbReference type="Proteomes" id="UP001168877">
    <property type="component" value="Unassembled WGS sequence"/>
</dbReference>
<dbReference type="AlphaFoldDB" id="A0AA39VX91"/>